<gene>
    <name evidence="13" type="ORF">PCOS0759_LOCUS1142</name>
</gene>
<dbReference type="PANTHER" id="PTHR16171">
    <property type="entry name" value="DNA REPAIR PROTEIN COMPLEMENTING XP-G CELLS-RELATED"/>
    <property type="match status" value="1"/>
</dbReference>
<sequence length="1176" mass="132461">MGIHNIWPLLSATGQTSSLETLASKKVAIDTSIWLHQYAHGMSGAGENVSSPLLLGLFLRTLKMKYFGIKPVFIFDGKTPAIKKRCVERRRKKWDDEKRMKGVLKKLVMREQTRTKVHQRIYGDEEGPAEAQRTSEEVEQEHRERSGELTFNVADAPQERVHSNASDVSSGIDDSWSTVLDVPDLDVPPHGVVQQRTTTSASGGRRFSKSPLTTNISIKSADNNRLVPLNLFDSTGQRQSPKTTTTTTSSTEGDKSDQDEDIQIVSHRQASLQTTTAKTAVSKRSSSLAPSGGFIHKFDKELDFSLLDADDLSKDAPLLLQNSDIDLDTFHQMPPNIQREIIAELERKANFKYIGGTVERTQDQGGGIDRFSGNQVDALIKSNNAHRSLKRIQELEMEKKERESVSQHNDSLPTLESSQSVWSGTNTQGETMEIVDNTPRSNAQPDNLSTMEAQSLVVDDIEEGGVSSELRGGFLPDSEDEDDEEQNAADPRDVSGGFLHESDDEDEWEEYPSGQNDPPTHNINSERIIREEDTSEMGGGFAPDSDEEEDDWESSGPISTPVTQSPTVTTATTDQFKTAAPKILSTPSNSTLKSLGLDPEVFSSLPFPMQQEILKNLEDVSDISPIVRQNVGRISATADAPPPIHNLTAEMGDDQNEEDEWEVVVADTESTQQESKARTSINLNTLTDFDKAFARELFPSEIFDPQSDLSTFRKTMNQEETDLEKGVTPIDARIKEAPLQASFNPDDDDEDPELRRLSVQSLLSNATSTPRNRSFDEENRALQAAYAKENPDYTPGKDTSVTLSSPSLQNTPDMYDVSTPNTIFNTPDYQRRVRLQSSRREGSLSVYNEFRELINQLFRLLGVPYIQSPYEADAQCGFMAEKEMIDAIISDDSDIFVFGGKRLFKFAFKKSDDKVVEEYTIDRIRKELGLSRYDLIAMAMLLGSDYTEGVHNVGPVTAIEVIEAFRPTPKKSLALEPEEYIYTILKEFSKWANILTAKKPTKIKSRKDRFKRKYHNLKKRAVFPSGFPDRTVIRAYMEPQVDTNEDPIIWGDLESGDALYTFAEQHMGLDRESVDKYLDPVRKKQRERETQLTMESFVDAKRVAKIRSERVKCAVSRLKRMKKSEEKETEEQKDEERMAIDTDFLEEGIITKKRKKSKQSSSRMKKRAKKEEDEDE</sequence>
<feature type="compositionally biased region" description="Low complexity" evidence="10">
    <location>
        <begin position="559"/>
        <end position="573"/>
    </location>
</feature>
<dbReference type="InterPro" id="IPR006084">
    <property type="entry name" value="XPG/Rad2"/>
</dbReference>
<dbReference type="InterPro" id="IPR008918">
    <property type="entry name" value="HhH2"/>
</dbReference>
<comment type="subcellular location">
    <subcellularLocation>
        <location evidence="2">Nucleus</location>
    </subcellularLocation>
</comment>
<feature type="domain" description="XPG N-terminal" evidence="12">
    <location>
        <begin position="1"/>
        <end position="97"/>
    </location>
</feature>
<evidence type="ECO:0000256" key="9">
    <source>
        <dbReference type="ARBA" id="ARBA00023242"/>
    </source>
</evidence>
<keyword evidence="4" id="KW-0540">Nuclease</keyword>
<dbReference type="Pfam" id="PF00867">
    <property type="entry name" value="XPG_I"/>
    <property type="match status" value="1"/>
</dbReference>
<feature type="domain" description="XPG-I" evidence="11">
    <location>
        <begin position="859"/>
        <end position="930"/>
    </location>
</feature>
<dbReference type="InterPro" id="IPR036279">
    <property type="entry name" value="5-3_exonuclease_C_sf"/>
</dbReference>
<feature type="compositionally biased region" description="Polar residues" evidence="10">
    <location>
        <begin position="797"/>
        <end position="819"/>
    </location>
</feature>
<dbReference type="GO" id="GO:0016787">
    <property type="term" value="F:hydrolase activity"/>
    <property type="evidence" value="ECO:0007669"/>
    <property type="project" value="UniProtKB-KW"/>
</dbReference>
<dbReference type="SMART" id="SM00484">
    <property type="entry name" value="XPGI"/>
    <property type="match status" value="1"/>
</dbReference>
<feature type="region of interest" description="Disordered" evidence="10">
    <location>
        <begin position="1120"/>
        <end position="1176"/>
    </location>
</feature>
<reference evidence="13" key="1">
    <citation type="submission" date="2021-01" db="EMBL/GenBank/DDBJ databases">
        <authorList>
            <person name="Corre E."/>
            <person name="Pelletier E."/>
            <person name="Niang G."/>
            <person name="Scheremetjew M."/>
            <person name="Finn R."/>
            <person name="Kale V."/>
            <person name="Holt S."/>
            <person name="Cochrane G."/>
            <person name="Meng A."/>
            <person name="Brown T."/>
            <person name="Cohen L."/>
        </authorList>
    </citation>
    <scope>NUCLEOTIDE SEQUENCE</scope>
    <source>
        <strain evidence="13">WS</strain>
    </source>
</reference>
<comment type="similarity">
    <text evidence="3">Belongs to the XPG/RAD2 endonuclease family. XPG subfamily.</text>
</comment>
<feature type="compositionally biased region" description="Basic and acidic residues" evidence="10">
    <location>
        <begin position="133"/>
        <end position="147"/>
    </location>
</feature>
<dbReference type="GO" id="GO:0005634">
    <property type="term" value="C:nucleus"/>
    <property type="evidence" value="ECO:0007669"/>
    <property type="project" value="UniProtKB-SubCell"/>
</dbReference>
<dbReference type="PANTHER" id="PTHR16171:SF7">
    <property type="entry name" value="DNA REPAIR PROTEIN RAD2"/>
    <property type="match status" value="1"/>
</dbReference>
<dbReference type="Gene3D" id="3.40.50.1010">
    <property type="entry name" value="5'-nuclease"/>
    <property type="match status" value="2"/>
</dbReference>
<dbReference type="InterPro" id="IPR029060">
    <property type="entry name" value="PIN-like_dom_sf"/>
</dbReference>
<dbReference type="AlphaFoldDB" id="A0A7S1PEA0"/>
<dbReference type="SMART" id="SM00279">
    <property type="entry name" value="HhH2"/>
    <property type="match status" value="1"/>
</dbReference>
<evidence type="ECO:0000259" key="11">
    <source>
        <dbReference type="SMART" id="SM00484"/>
    </source>
</evidence>
<feature type="compositionally biased region" description="Polar residues" evidence="10">
    <location>
        <begin position="406"/>
        <end position="430"/>
    </location>
</feature>
<dbReference type="PRINTS" id="PR00066">
    <property type="entry name" value="XRODRMPGMNTG"/>
</dbReference>
<evidence type="ECO:0000256" key="5">
    <source>
        <dbReference type="ARBA" id="ARBA00022723"/>
    </source>
</evidence>
<comment type="cofactor">
    <cofactor evidence="1">
        <name>Mg(2+)</name>
        <dbReference type="ChEBI" id="CHEBI:18420"/>
    </cofactor>
</comment>
<dbReference type="CDD" id="cd09904">
    <property type="entry name" value="H3TH_XPG"/>
    <property type="match status" value="1"/>
</dbReference>
<organism evidence="13">
    <name type="scientific">Percolomonas cosmopolitus</name>
    <dbReference type="NCBI Taxonomy" id="63605"/>
    <lineage>
        <taxon>Eukaryota</taxon>
        <taxon>Discoba</taxon>
        <taxon>Heterolobosea</taxon>
        <taxon>Tetramitia</taxon>
        <taxon>Eutetramitia</taxon>
        <taxon>Percolomonadidae</taxon>
        <taxon>Percolomonas</taxon>
    </lineage>
</organism>
<evidence type="ECO:0000256" key="6">
    <source>
        <dbReference type="ARBA" id="ARBA00022759"/>
    </source>
</evidence>
<feature type="compositionally biased region" description="Polar residues" evidence="10">
    <location>
        <begin position="232"/>
        <end position="242"/>
    </location>
</feature>
<feature type="compositionally biased region" description="Acidic residues" evidence="10">
    <location>
        <begin position="477"/>
        <end position="487"/>
    </location>
</feature>
<dbReference type="InterPro" id="IPR006085">
    <property type="entry name" value="XPG_DNA_repair_N"/>
</dbReference>
<dbReference type="EMBL" id="HBGD01001410">
    <property type="protein sequence ID" value="CAD9077910.1"/>
    <property type="molecule type" value="Transcribed_RNA"/>
</dbReference>
<accession>A0A7S1PEA0</accession>
<dbReference type="InterPro" id="IPR006086">
    <property type="entry name" value="XPG-I_dom"/>
</dbReference>
<evidence type="ECO:0000256" key="2">
    <source>
        <dbReference type="ARBA" id="ARBA00004123"/>
    </source>
</evidence>
<protein>
    <submittedName>
        <fullName evidence="13">Uncharacterized protein</fullName>
    </submittedName>
</protein>
<feature type="region of interest" description="Disordered" evidence="10">
    <location>
        <begin position="187"/>
        <end position="216"/>
    </location>
</feature>
<feature type="region of interest" description="Disordered" evidence="10">
    <location>
        <begin position="787"/>
        <end position="819"/>
    </location>
</feature>
<evidence type="ECO:0000256" key="10">
    <source>
        <dbReference type="SAM" id="MobiDB-lite"/>
    </source>
</evidence>
<evidence type="ECO:0000256" key="4">
    <source>
        <dbReference type="ARBA" id="ARBA00022722"/>
    </source>
</evidence>
<evidence type="ECO:0000256" key="7">
    <source>
        <dbReference type="ARBA" id="ARBA00022801"/>
    </source>
</evidence>
<feature type="region of interest" description="Disordered" evidence="10">
    <location>
        <begin position="121"/>
        <end position="151"/>
    </location>
</feature>
<dbReference type="Gene3D" id="6.10.250.1630">
    <property type="match status" value="1"/>
</dbReference>
<dbReference type="SMART" id="SM00485">
    <property type="entry name" value="XPGN"/>
    <property type="match status" value="1"/>
</dbReference>
<dbReference type="Gene3D" id="1.10.150.20">
    <property type="entry name" value="5' to 3' exonuclease, C-terminal subdomain"/>
    <property type="match status" value="1"/>
</dbReference>
<dbReference type="SUPFAM" id="SSF47807">
    <property type="entry name" value="5' to 3' exonuclease, C-terminal subdomain"/>
    <property type="match status" value="1"/>
</dbReference>
<keyword evidence="6" id="KW-0255">Endonuclease</keyword>
<evidence type="ECO:0000256" key="3">
    <source>
        <dbReference type="ARBA" id="ARBA00005283"/>
    </source>
</evidence>
<name>A0A7S1PEA0_9EUKA</name>
<dbReference type="GO" id="GO:0006289">
    <property type="term" value="P:nucleotide-excision repair"/>
    <property type="evidence" value="ECO:0007669"/>
    <property type="project" value="InterPro"/>
</dbReference>
<keyword evidence="7" id="KW-0378">Hydrolase</keyword>
<evidence type="ECO:0000256" key="8">
    <source>
        <dbReference type="ARBA" id="ARBA00022842"/>
    </source>
</evidence>
<feature type="compositionally biased region" description="Acidic residues" evidence="10">
    <location>
        <begin position="544"/>
        <end position="553"/>
    </location>
</feature>
<dbReference type="SUPFAM" id="SSF88723">
    <property type="entry name" value="PIN domain-like"/>
    <property type="match status" value="1"/>
</dbReference>
<feature type="region of interest" description="Disordered" evidence="10">
    <location>
        <begin position="231"/>
        <end position="261"/>
    </location>
</feature>
<dbReference type="Pfam" id="PF00752">
    <property type="entry name" value="XPG_N"/>
    <property type="match status" value="1"/>
</dbReference>
<keyword evidence="5" id="KW-0479">Metal-binding</keyword>
<dbReference type="GO" id="GO:0003697">
    <property type="term" value="F:single-stranded DNA binding"/>
    <property type="evidence" value="ECO:0007669"/>
    <property type="project" value="InterPro"/>
</dbReference>
<dbReference type="GO" id="GO:0046872">
    <property type="term" value="F:metal ion binding"/>
    <property type="evidence" value="ECO:0007669"/>
    <property type="project" value="UniProtKB-KW"/>
</dbReference>
<evidence type="ECO:0000259" key="12">
    <source>
        <dbReference type="SMART" id="SM00485"/>
    </source>
</evidence>
<evidence type="ECO:0000256" key="1">
    <source>
        <dbReference type="ARBA" id="ARBA00001946"/>
    </source>
</evidence>
<feature type="compositionally biased region" description="Basic residues" evidence="10">
    <location>
        <begin position="1151"/>
        <end position="1168"/>
    </location>
</feature>
<evidence type="ECO:0000313" key="13">
    <source>
        <dbReference type="EMBL" id="CAD9077910.1"/>
    </source>
</evidence>
<keyword evidence="9" id="KW-0539">Nucleus</keyword>
<feature type="region of interest" description="Disordered" evidence="10">
    <location>
        <begin position="398"/>
        <end position="431"/>
    </location>
</feature>
<feature type="compositionally biased region" description="Polar residues" evidence="10">
    <location>
        <begin position="513"/>
        <end position="525"/>
    </location>
</feature>
<feature type="region of interest" description="Disordered" evidence="10">
    <location>
        <begin position="463"/>
        <end position="574"/>
    </location>
</feature>
<dbReference type="PRINTS" id="PR00853">
    <property type="entry name" value="XPGRADSUPER"/>
</dbReference>
<keyword evidence="8" id="KW-0460">Magnesium</keyword>
<proteinExistence type="inferred from homology"/>
<dbReference type="InterPro" id="IPR001044">
    <property type="entry name" value="XPG/Rad2_eukaryotes"/>
</dbReference>
<dbReference type="GO" id="GO:0004520">
    <property type="term" value="F:DNA endonuclease activity"/>
    <property type="evidence" value="ECO:0007669"/>
    <property type="project" value="TreeGrafter"/>
</dbReference>